<sequence>MNWTGGRLQRHSKKSTNSIIDRQKQHFAKVRTRLHNGSSPFVAPPFRPSFLSNSKGVLDGRIAPFGRDSQRPLGHSSRQRKLEEFDTIADVAERLSSMRPRDKQHQHEKAAGPRFERATSPSHDRKVPEHPSKSRQLIYPLHQKRKRLEESKEEVALLEARRQLLLKSDWVGLAPSRPVQIQFNARRNRDQFAKRRKVDKDAYTRRAVRQRNQLQVFQEGNDRVQGYFMSGAIVNDPNDIRIRIGSEVLASQVSEAEKLDTIVRSASGGSSDAMLLDIEGGCQLSTAESQDSERGNCIYKAEVTGSHGVERPQYESSELDERLRNPQHYLLQTVVDPELDSHHKQDDDAGVSGYGMVEKQADTSLEPQYETVDDQELLSPGQDAMAWIIKDSAWKKLLDLTSGSSRSFDVGPFRNNADKNWHNPDLEDETVSQQGSYGRSTNAAT</sequence>
<comment type="caution">
    <text evidence="1">The sequence shown here is derived from an EMBL/GenBank/DDBJ whole genome shotgun (WGS) entry which is preliminary data.</text>
</comment>
<keyword evidence="2" id="KW-1185">Reference proteome</keyword>
<dbReference type="EMBL" id="JAWDJW010000428">
    <property type="protein sequence ID" value="KAK3080728.1"/>
    <property type="molecule type" value="Genomic_DNA"/>
</dbReference>
<gene>
    <name evidence="1" type="ORF">LTS18_013720</name>
</gene>
<accession>A0ACC3DVY3</accession>
<evidence type="ECO:0000313" key="2">
    <source>
        <dbReference type="Proteomes" id="UP001186974"/>
    </source>
</evidence>
<dbReference type="Proteomes" id="UP001186974">
    <property type="component" value="Unassembled WGS sequence"/>
</dbReference>
<name>A0ACC3DVY3_9PEZI</name>
<protein>
    <submittedName>
        <fullName evidence="1">Uncharacterized protein</fullName>
    </submittedName>
</protein>
<organism evidence="1 2">
    <name type="scientific">Coniosporium uncinatum</name>
    <dbReference type="NCBI Taxonomy" id="93489"/>
    <lineage>
        <taxon>Eukaryota</taxon>
        <taxon>Fungi</taxon>
        <taxon>Dikarya</taxon>
        <taxon>Ascomycota</taxon>
        <taxon>Pezizomycotina</taxon>
        <taxon>Dothideomycetes</taxon>
        <taxon>Dothideomycetes incertae sedis</taxon>
        <taxon>Coniosporium</taxon>
    </lineage>
</organism>
<proteinExistence type="predicted"/>
<evidence type="ECO:0000313" key="1">
    <source>
        <dbReference type="EMBL" id="KAK3080728.1"/>
    </source>
</evidence>
<feature type="non-terminal residue" evidence="1">
    <location>
        <position position="445"/>
    </location>
</feature>
<reference evidence="1" key="1">
    <citation type="submission" date="2024-09" db="EMBL/GenBank/DDBJ databases">
        <title>Black Yeasts Isolated from many extreme environments.</title>
        <authorList>
            <person name="Coleine C."/>
            <person name="Stajich J.E."/>
            <person name="Selbmann L."/>
        </authorList>
    </citation>
    <scope>NUCLEOTIDE SEQUENCE</scope>
    <source>
        <strain evidence="1">CCFEE 5737</strain>
    </source>
</reference>